<evidence type="ECO:0000313" key="9">
    <source>
        <dbReference type="Proteomes" id="UP000187609"/>
    </source>
</evidence>
<evidence type="ECO:0000256" key="1">
    <source>
        <dbReference type="ARBA" id="ARBA00004141"/>
    </source>
</evidence>
<keyword evidence="3 6" id="KW-1133">Transmembrane helix</keyword>
<dbReference type="Gene3D" id="3.40.50.300">
    <property type="entry name" value="P-loop containing nucleotide triphosphate hydrolases"/>
    <property type="match status" value="1"/>
</dbReference>
<reference evidence="8" key="1">
    <citation type="submission" date="2016-11" db="EMBL/GenBank/DDBJ databases">
        <title>The genome of Nicotiana attenuata.</title>
        <authorList>
            <person name="Xu S."/>
            <person name="Brockmoeller T."/>
            <person name="Gaquerel E."/>
            <person name="Navarro A."/>
            <person name="Kuhl H."/>
            <person name="Gase K."/>
            <person name="Ling Z."/>
            <person name="Zhou W."/>
            <person name="Kreitzer C."/>
            <person name="Stanke M."/>
            <person name="Tang H."/>
            <person name="Lyons E."/>
            <person name="Pandey P."/>
            <person name="Pandey S.P."/>
            <person name="Timmermann B."/>
            <person name="Baldwin I.T."/>
        </authorList>
    </citation>
    <scope>NUCLEOTIDE SEQUENCE [LARGE SCALE GENOMIC DNA]</scope>
    <source>
        <strain evidence="8">UT</strain>
    </source>
</reference>
<dbReference type="InterPro" id="IPR036640">
    <property type="entry name" value="ABC1_TM_sf"/>
</dbReference>
<comment type="caution">
    <text evidence="8">The sequence shown here is derived from an EMBL/GenBank/DDBJ whole genome shotgun (WGS) entry which is preliminary data.</text>
</comment>
<name>A0A314L4T1_NICAT</name>
<dbReference type="Gene3D" id="1.20.1560.10">
    <property type="entry name" value="ABC transporter type 1, transmembrane domain"/>
    <property type="match status" value="1"/>
</dbReference>
<feature type="transmembrane region" description="Helical" evidence="6">
    <location>
        <begin position="257"/>
        <end position="285"/>
    </location>
</feature>
<feature type="transmembrane region" description="Helical" evidence="6">
    <location>
        <begin position="126"/>
        <end position="149"/>
    </location>
</feature>
<evidence type="ECO:0000259" key="7">
    <source>
        <dbReference type="PROSITE" id="PS50929"/>
    </source>
</evidence>
<dbReference type="FunFam" id="1.20.1560.10:FF:000059">
    <property type="entry name" value="ABC transporter B family member 26, chloroplastic"/>
    <property type="match status" value="1"/>
</dbReference>
<dbReference type="InterPro" id="IPR027417">
    <property type="entry name" value="P-loop_NTPase"/>
</dbReference>
<dbReference type="PANTHER" id="PTHR43394">
    <property type="entry name" value="ATP-DEPENDENT PERMEASE MDL1, MITOCHONDRIAL"/>
    <property type="match status" value="1"/>
</dbReference>
<organism evidence="8 9">
    <name type="scientific">Nicotiana attenuata</name>
    <name type="common">Coyote tobacco</name>
    <dbReference type="NCBI Taxonomy" id="49451"/>
    <lineage>
        <taxon>Eukaryota</taxon>
        <taxon>Viridiplantae</taxon>
        <taxon>Streptophyta</taxon>
        <taxon>Embryophyta</taxon>
        <taxon>Tracheophyta</taxon>
        <taxon>Spermatophyta</taxon>
        <taxon>Magnoliopsida</taxon>
        <taxon>eudicotyledons</taxon>
        <taxon>Gunneridae</taxon>
        <taxon>Pentapetalae</taxon>
        <taxon>asterids</taxon>
        <taxon>lamiids</taxon>
        <taxon>Solanales</taxon>
        <taxon>Solanaceae</taxon>
        <taxon>Nicotianoideae</taxon>
        <taxon>Nicotianeae</taxon>
        <taxon>Nicotiana</taxon>
    </lineage>
</organism>
<keyword evidence="9" id="KW-1185">Reference proteome</keyword>
<dbReference type="Gramene" id="OIT36553">
    <property type="protein sequence ID" value="OIT36553"/>
    <property type="gene ID" value="A4A49_11131"/>
</dbReference>
<dbReference type="GO" id="GO:0005524">
    <property type="term" value="F:ATP binding"/>
    <property type="evidence" value="ECO:0007669"/>
    <property type="project" value="InterPro"/>
</dbReference>
<keyword evidence="2 6" id="KW-0812">Transmembrane</keyword>
<keyword evidence="4 6" id="KW-0472">Membrane</keyword>
<evidence type="ECO:0000256" key="3">
    <source>
        <dbReference type="ARBA" id="ARBA00022989"/>
    </source>
</evidence>
<comment type="subcellular location">
    <subcellularLocation>
        <location evidence="1">Membrane</location>
        <topology evidence="1">Multi-pass membrane protein</topology>
    </subcellularLocation>
</comment>
<dbReference type="GO" id="GO:0016020">
    <property type="term" value="C:membrane"/>
    <property type="evidence" value="ECO:0007669"/>
    <property type="project" value="UniProtKB-SubCell"/>
</dbReference>
<dbReference type="CDD" id="cd18572">
    <property type="entry name" value="ABC_6TM_TAP"/>
    <property type="match status" value="1"/>
</dbReference>
<dbReference type="EMBL" id="MJEQ01000420">
    <property type="protein sequence ID" value="OIT36553.1"/>
    <property type="molecule type" value="Genomic_DNA"/>
</dbReference>
<dbReference type="Pfam" id="PF00664">
    <property type="entry name" value="ABC_membrane"/>
    <property type="match status" value="1"/>
</dbReference>
<evidence type="ECO:0000313" key="8">
    <source>
        <dbReference type="EMBL" id="OIT36553.1"/>
    </source>
</evidence>
<dbReference type="SUPFAM" id="SSF90123">
    <property type="entry name" value="ABC transporter transmembrane region"/>
    <property type="match status" value="1"/>
</dbReference>
<protein>
    <submittedName>
        <fullName evidence="8">Abc transporter b family member 26, chloroplastic</fullName>
    </submittedName>
</protein>
<feature type="coiled-coil region" evidence="5">
    <location>
        <begin position="483"/>
        <end position="576"/>
    </location>
</feature>
<dbReference type="InterPro" id="IPR039421">
    <property type="entry name" value="Type_1_exporter"/>
</dbReference>
<feature type="domain" description="ABC transmembrane type-1" evidence="7">
    <location>
        <begin position="129"/>
        <end position="410"/>
    </location>
</feature>
<keyword evidence="5" id="KW-0175">Coiled coil</keyword>
<dbReference type="PROSITE" id="PS50929">
    <property type="entry name" value="ABC_TM1F"/>
    <property type="match status" value="1"/>
</dbReference>
<dbReference type="InterPro" id="IPR011527">
    <property type="entry name" value="ABC1_TM_dom"/>
</dbReference>
<evidence type="ECO:0000256" key="6">
    <source>
        <dbReference type="SAM" id="Phobius"/>
    </source>
</evidence>
<gene>
    <name evidence="8" type="primary">ABCB26_1</name>
    <name evidence="8" type="ORF">A4A49_11131</name>
</gene>
<evidence type="ECO:0000256" key="4">
    <source>
        <dbReference type="ARBA" id="ARBA00023136"/>
    </source>
</evidence>
<dbReference type="PANTHER" id="PTHR43394:SF19">
    <property type="entry name" value="ABC TRANSPORTER B FAMILY"/>
    <property type="match status" value="1"/>
</dbReference>
<dbReference type="Proteomes" id="UP000187609">
    <property type="component" value="Unassembled WGS sequence"/>
</dbReference>
<sequence length="643" mass="72401">MALLVSSVQFQPGVRIVYSVQKRQNSNNILHKRSLSKTRFSFSTNSINRRYRYISPLNSASINGYSIQEADSSEKLGVKWMEFVRNVFPGGNWWRLDVDDVGVTAKPVTVVRALHRMWELIAQDGLLIFAAFTALIITALSEISIPHFLTASIFSAQSSSIAVFHRNVRILVVLCIISGICSGVRGCFFGLANMILVQRMREKLYSTLLLQDISFFDSETVGDLTSRLGADCQQVSRVIGNDLNLILRNVLQGTGALAYLLILSPPLGLCTMAICCALLTIMLLYGQYQKKAAKLIQEYTASANEVAQETFSLMRTVRVYGTEEQELGRYARWLGKLADISLRQSAAYGYWNFSFNTLYHSTQVIAVLVGGMSILAGHITAEQLTKFILYSEWLIYSTWWVGDNLSSLMQSIGASEKVFQLMDLRPSGQFVDKGAKLKGLAGRIEFENVSFYYASRVKMPVLQHINFVVHPGEVVALAFDKLMSELLRREARLRKALDEEKSLRRLCEEKEKELACLQYEANVITKLESELSKVRAEIVDARAEAVMIRTKVDQEMAIYLKDAADAQAELRKALDREGRIKEYARCKSRRKTLEEIRARGFVLSEELARARADERDARLLLSDTEGSEDEAGMFVCSIFKACL</sequence>
<dbReference type="GO" id="GO:0015421">
    <property type="term" value="F:ABC-type oligopeptide transporter activity"/>
    <property type="evidence" value="ECO:0007669"/>
    <property type="project" value="TreeGrafter"/>
</dbReference>
<dbReference type="AlphaFoldDB" id="A0A314L4T1"/>
<accession>A0A314L4T1</accession>
<evidence type="ECO:0000256" key="2">
    <source>
        <dbReference type="ARBA" id="ARBA00022692"/>
    </source>
</evidence>
<proteinExistence type="predicted"/>
<dbReference type="STRING" id="49451.A0A314L4T1"/>
<evidence type="ECO:0000256" key="5">
    <source>
        <dbReference type="SAM" id="Coils"/>
    </source>
</evidence>
<feature type="transmembrane region" description="Helical" evidence="6">
    <location>
        <begin position="169"/>
        <end position="196"/>
    </location>
</feature>